<name>A0A455T1G2_9CHLR</name>
<dbReference type="EMBL" id="AP019377">
    <property type="protein sequence ID" value="BBH92275.1"/>
    <property type="molecule type" value="Genomic_DNA"/>
</dbReference>
<gene>
    <name evidence="1" type="ORF">KTA_04740</name>
</gene>
<evidence type="ECO:0000313" key="1">
    <source>
        <dbReference type="EMBL" id="BBH92275.1"/>
    </source>
</evidence>
<protein>
    <submittedName>
        <fullName evidence="1">Uncharacterized protein</fullName>
    </submittedName>
</protein>
<sequence>MEQGPNPGGVTPAALPVESSLAQAVAPGYRQHFLTYPQEQATPATLSLPSPASRK</sequence>
<reference evidence="1" key="1">
    <citation type="submission" date="2018-12" db="EMBL/GenBank/DDBJ databases">
        <title>Novel natural products biosynthetic potential of the class Ktedonobacteria.</title>
        <authorList>
            <person name="Zheng Y."/>
            <person name="Saitou A."/>
            <person name="Wang C.M."/>
            <person name="Toyoda A."/>
            <person name="Minakuchi Y."/>
            <person name="Sekiguchi Y."/>
            <person name="Ueda K."/>
            <person name="Takano H."/>
            <person name="Sakai Y."/>
            <person name="Yokota A."/>
            <person name="Yabe S."/>
        </authorList>
    </citation>
    <scope>NUCLEOTIDE SEQUENCE</scope>
    <source>
        <strain evidence="1">A3-2</strain>
    </source>
</reference>
<proteinExistence type="predicted"/>
<organism evidence="1">
    <name type="scientific">Thermogemmatispora argillosa</name>
    <dbReference type="NCBI Taxonomy" id="2045280"/>
    <lineage>
        <taxon>Bacteria</taxon>
        <taxon>Bacillati</taxon>
        <taxon>Chloroflexota</taxon>
        <taxon>Ktedonobacteria</taxon>
        <taxon>Thermogemmatisporales</taxon>
        <taxon>Thermogemmatisporaceae</taxon>
        <taxon>Thermogemmatispora</taxon>
    </lineage>
</organism>
<accession>A0A455T1G2</accession>
<dbReference type="AlphaFoldDB" id="A0A455T1G2"/>